<evidence type="ECO:0000313" key="3">
    <source>
        <dbReference type="Proteomes" id="UP001177670"/>
    </source>
</evidence>
<reference evidence="2" key="1">
    <citation type="submission" date="2021-10" db="EMBL/GenBank/DDBJ databases">
        <title>Melipona bicolor Genome sequencing and assembly.</title>
        <authorList>
            <person name="Araujo N.S."/>
            <person name="Arias M.C."/>
        </authorList>
    </citation>
    <scope>NUCLEOTIDE SEQUENCE</scope>
    <source>
        <strain evidence="2">USP_2M_L1-L4_2017</strain>
        <tissue evidence="2">Whole body</tissue>
    </source>
</reference>
<dbReference type="Proteomes" id="UP001177670">
    <property type="component" value="Unassembled WGS sequence"/>
</dbReference>
<evidence type="ECO:0000256" key="1">
    <source>
        <dbReference type="SAM" id="SignalP"/>
    </source>
</evidence>
<organism evidence="2 3">
    <name type="scientific">Melipona bicolor</name>
    <dbReference type="NCBI Taxonomy" id="60889"/>
    <lineage>
        <taxon>Eukaryota</taxon>
        <taxon>Metazoa</taxon>
        <taxon>Ecdysozoa</taxon>
        <taxon>Arthropoda</taxon>
        <taxon>Hexapoda</taxon>
        <taxon>Insecta</taxon>
        <taxon>Pterygota</taxon>
        <taxon>Neoptera</taxon>
        <taxon>Endopterygota</taxon>
        <taxon>Hymenoptera</taxon>
        <taxon>Apocrita</taxon>
        <taxon>Aculeata</taxon>
        <taxon>Apoidea</taxon>
        <taxon>Anthophila</taxon>
        <taxon>Apidae</taxon>
        <taxon>Melipona</taxon>
    </lineage>
</organism>
<name>A0AA40KEZ0_9HYME</name>
<accession>A0AA40KEZ0</accession>
<protein>
    <recommendedName>
        <fullName evidence="4">Secreted protein</fullName>
    </recommendedName>
</protein>
<feature type="chain" id="PRO_5041218316" description="Secreted protein" evidence="1">
    <location>
        <begin position="31"/>
        <end position="109"/>
    </location>
</feature>
<evidence type="ECO:0008006" key="4">
    <source>
        <dbReference type="Google" id="ProtNLM"/>
    </source>
</evidence>
<comment type="caution">
    <text evidence="2">The sequence shown here is derived from an EMBL/GenBank/DDBJ whole genome shotgun (WGS) entry which is preliminary data.</text>
</comment>
<keyword evidence="1" id="KW-0732">Signal</keyword>
<keyword evidence="3" id="KW-1185">Reference proteome</keyword>
<gene>
    <name evidence="2" type="ORF">K0M31_015598</name>
</gene>
<dbReference type="AlphaFoldDB" id="A0AA40KEZ0"/>
<proteinExistence type="predicted"/>
<evidence type="ECO:0000313" key="2">
    <source>
        <dbReference type="EMBL" id="KAK1117930.1"/>
    </source>
</evidence>
<dbReference type="EMBL" id="JAHYIQ010000047">
    <property type="protein sequence ID" value="KAK1117930.1"/>
    <property type="molecule type" value="Genomic_DNA"/>
</dbReference>
<sequence>MPSSSSVSLAIANGTSLLVVLLYSTHSTYTITPYRPDLYNHRSDKTFVRRARFAQACASSLAFARYASNCSSSFHLSEFCELCRNIGITGFTLCKYRVSRGLRHVGKVE</sequence>
<feature type="signal peptide" evidence="1">
    <location>
        <begin position="1"/>
        <end position="30"/>
    </location>
</feature>